<dbReference type="GO" id="GO:0009055">
    <property type="term" value="F:electron transfer activity"/>
    <property type="evidence" value="ECO:0007669"/>
    <property type="project" value="UniProtKB-UniRule"/>
</dbReference>
<gene>
    <name evidence="10" type="ORF">A2074_06075</name>
</gene>
<dbReference type="InterPro" id="IPR001080">
    <property type="entry name" value="3Fe4S_ferredoxin"/>
</dbReference>
<dbReference type="PANTHER" id="PTHR36923:SF3">
    <property type="entry name" value="FERREDOXIN"/>
    <property type="match status" value="1"/>
</dbReference>
<evidence type="ECO:0000256" key="6">
    <source>
        <dbReference type="ARBA" id="ARBA00023014"/>
    </source>
</evidence>
<comment type="caution">
    <text evidence="10">The sequence shown here is derived from an EMBL/GenBank/DDBJ whole genome shotgun (WGS) entry which is preliminary data.</text>
</comment>
<dbReference type="PANTHER" id="PTHR36923">
    <property type="entry name" value="FERREDOXIN"/>
    <property type="match status" value="1"/>
</dbReference>
<dbReference type="InterPro" id="IPR051269">
    <property type="entry name" value="Fe-S_cluster_ET"/>
</dbReference>
<dbReference type="SUPFAM" id="SSF54862">
    <property type="entry name" value="4Fe-4S ferredoxins"/>
    <property type="match status" value="1"/>
</dbReference>
<protein>
    <recommendedName>
        <fullName evidence="8">Ferredoxin</fullName>
    </recommendedName>
</protein>
<evidence type="ECO:0000256" key="1">
    <source>
        <dbReference type="ARBA" id="ARBA00001927"/>
    </source>
</evidence>
<evidence type="ECO:0000313" key="10">
    <source>
        <dbReference type="EMBL" id="OFW33974.1"/>
    </source>
</evidence>
<comment type="cofactor">
    <cofactor evidence="1">
        <name>[3Fe-4S] cluster</name>
        <dbReference type="ChEBI" id="CHEBI:21137"/>
    </cofactor>
</comment>
<feature type="domain" description="4Fe-4S ferredoxin-type" evidence="9">
    <location>
        <begin position="1"/>
        <end position="29"/>
    </location>
</feature>
<dbReference type="GO" id="GO:0005506">
    <property type="term" value="F:iron ion binding"/>
    <property type="evidence" value="ECO:0007669"/>
    <property type="project" value="UniProtKB-UniRule"/>
</dbReference>
<comment type="function">
    <text evidence="8">Ferredoxins are iron-sulfur proteins that transfer electrons in a wide variety of metabolic reactions.</text>
</comment>
<keyword evidence="2 8" id="KW-0813">Transport</keyword>
<keyword evidence="6 8" id="KW-0411">Iron-sulfur</keyword>
<dbReference type="Gene3D" id="3.30.70.20">
    <property type="match status" value="1"/>
</dbReference>
<organism evidence="10 11">
    <name type="scientific">Candidatus Aquicultor primus</name>
    <dbReference type="NCBI Taxonomy" id="1797195"/>
    <lineage>
        <taxon>Bacteria</taxon>
        <taxon>Bacillati</taxon>
        <taxon>Actinomycetota</taxon>
        <taxon>Candidatus Aquicultoria</taxon>
        <taxon>Candidatus Aquicultorales</taxon>
        <taxon>Candidatus Aquicultoraceae</taxon>
        <taxon>Candidatus Aquicultor</taxon>
    </lineage>
</organism>
<evidence type="ECO:0000256" key="7">
    <source>
        <dbReference type="ARBA" id="ARBA00023291"/>
    </source>
</evidence>
<dbReference type="Pfam" id="PF13370">
    <property type="entry name" value="Fer4_13"/>
    <property type="match status" value="1"/>
</dbReference>
<evidence type="ECO:0000256" key="3">
    <source>
        <dbReference type="ARBA" id="ARBA00022723"/>
    </source>
</evidence>
<sequence>MRIVIDIDECIGCGQCEQIAPEVFELREDSMAYVLNETPAESLAGKVDEAIEECPTAAISRKA</sequence>
<keyword evidence="4 8" id="KW-0249">Electron transport</keyword>
<keyword evidence="3 8" id="KW-0479">Metal-binding</keyword>
<evidence type="ECO:0000259" key="9">
    <source>
        <dbReference type="PROSITE" id="PS51379"/>
    </source>
</evidence>
<evidence type="ECO:0000256" key="4">
    <source>
        <dbReference type="ARBA" id="ARBA00022982"/>
    </source>
</evidence>
<dbReference type="Proteomes" id="UP000178086">
    <property type="component" value="Unassembled WGS sequence"/>
</dbReference>
<dbReference type="InterPro" id="IPR017896">
    <property type="entry name" value="4Fe4S_Fe-S-bd"/>
</dbReference>
<evidence type="ECO:0000256" key="5">
    <source>
        <dbReference type="ARBA" id="ARBA00023004"/>
    </source>
</evidence>
<evidence type="ECO:0000313" key="11">
    <source>
        <dbReference type="Proteomes" id="UP000178086"/>
    </source>
</evidence>
<reference evidence="10 11" key="1">
    <citation type="journal article" date="2016" name="Nat. Commun.">
        <title>Thousands of microbial genomes shed light on interconnected biogeochemical processes in an aquifer system.</title>
        <authorList>
            <person name="Anantharaman K."/>
            <person name="Brown C.T."/>
            <person name="Hug L.A."/>
            <person name="Sharon I."/>
            <person name="Castelle C.J."/>
            <person name="Probst A.J."/>
            <person name="Thomas B.C."/>
            <person name="Singh A."/>
            <person name="Wilkins M.J."/>
            <person name="Karaoz U."/>
            <person name="Brodie E.L."/>
            <person name="Williams K.H."/>
            <person name="Hubbard S.S."/>
            <person name="Banfield J.F."/>
        </authorList>
    </citation>
    <scope>NUCLEOTIDE SEQUENCE [LARGE SCALE GENOMIC DNA]</scope>
</reference>
<accession>A0A1F2ULV0</accession>
<dbReference type="PRINTS" id="PR00352">
    <property type="entry name" value="3FE4SFRDOXIN"/>
</dbReference>
<keyword evidence="7" id="KW-0003">3Fe-4S</keyword>
<dbReference type="EMBL" id="MELI01000055">
    <property type="protein sequence ID" value="OFW33974.1"/>
    <property type="molecule type" value="Genomic_DNA"/>
</dbReference>
<dbReference type="PROSITE" id="PS51379">
    <property type="entry name" value="4FE4S_FER_2"/>
    <property type="match status" value="1"/>
</dbReference>
<dbReference type="GO" id="GO:0051538">
    <property type="term" value="F:3 iron, 4 sulfur cluster binding"/>
    <property type="evidence" value="ECO:0007669"/>
    <property type="project" value="UniProtKB-KW"/>
</dbReference>
<evidence type="ECO:0000256" key="8">
    <source>
        <dbReference type="RuleBase" id="RU368020"/>
    </source>
</evidence>
<name>A0A1F2ULV0_9ACTN</name>
<dbReference type="AlphaFoldDB" id="A0A1F2ULV0"/>
<proteinExistence type="predicted"/>
<keyword evidence="5 8" id="KW-0408">Iron</keyword>
<evidence type="ECO:0000256" key="2">
    <source>
        <dbReference type="ARBA" id="ARBA00022448"/>
    </source>
</evidence>